<reference evidence="1" key="1">
    <citation type="journal article" date="2020" name="New Phytol.">
        <title>Comparative genomics reveals dynamic genome evolution in host specialist ectomycorrhizal fungi.</title>
        <authorList>
            <person name="Lofgren L.A."/>
            <person name="Nguyen N.H."/>
            <person name="Vilgalys R."/>
            <person name="Ruytinx J."/>
            <person name="Liao H.L."/>
            <person name="Branco S."/>
            <person name="Kuo A."/>
            <person name="LaButti K."/>
            <person name="Lipzen A."/>
            <person name="Andreopoulos W."/>
            <person name="Pangilinan J."/>
            <person name="Riley R."/>
            <person name="Hundley H."/>
            <person name="Na H."/>
            <person name="Barry K."/>
            <person name="Grigoriev I.V."/>
            <person name="Stajich J.E."/>
            <person name="Kennedy P.G."/>
        </authorList>
    </citation>
    <scope>NUCLEOTIDE SEQUENCE</scope>
    <source>
        <strain evidence="1">MN1</strain>
    </source>
</reference>
<dbReference type="OrthoDB" id="10542796at2759"/>
<keyword evidence="2" id="KW-1185">Reference proteome</keyword>
<evidence type="ECO:0000313" key="2">
    <source>
        <dbReference type="Proteomes" id="UP000807769"/>
    </source>
</evidence>
<name>A0A9P7JDF9_9AGAM</name>
<dbReference type="AlphaFoldDB" id="A0A9P7JDF9"/>
<dbReference type="Proteomes" id="UP000807769">
    <property type="component" value="Unassembled WGS sequence"/>
</dbReference>
<dbReference type="EMBL" id="JABBWG010000015">
    <property type="protein sequence ID" value="KAG1816721.1"/>
    <property type="molecule type" value="Genomic_DNA"/>
</dbReference>
<sequence length="152" mass="17062">MKSVCTISQTFGSSVSITMSRQYKFHNDSHCRYWNTTPTDLQWATMGFISSTYGAIGSRSYQYPTTTGNIETIEGTVINLNVIRKHIVQPFIADPNATFASYNYQVMDTGLWYNGTVCLLIIPNLGNAQVHMPWNKTGLPITTNATMQLQHI</sequence>
<accession>A0A9P7JDF9</accession>
<gene>
    <name evidence="1" type="ORF">BJ212DRAFT_170015</name>
</gene>
<evidence type="ECO:0000313" key="1">
    <source>
        <dbReference type="EMBL" id="KAG1816721.1"/>
    </source>
</evidence>
<dbReference type="RefSeq" id="XP_041193281.1">
    <property type="nucleotide sequence ID" value="XM_041342551.1"/>
</dbReference>
<dbReference type="GeneID" id="64636567"/>
<proteinExistence type="predicted"/>
<protein>
    <submittedName>
        <fullName evidence="1">Uncharacterized protein</fullName>
    </submittedName>
</protein>
<comment type="caution">
    <text evidence="1">The sequence shown here is derived from an EMBL/GenBank/DDBJ whole genome shotgun (WGS) entry which is preliminary data.</text>
</comment>
<organism evidence="1 2">
    <name type="scientific">Suillus subaureus</name>
    <dbReference type="NCBI Taxonomy" id="48587"/>
    <lineage>
        <taxon>Eukaryota</taxon>
        <taxon>Fungi</taxon>
        <taxon>Dikarya</taxon>
        <taxon>Basidiomycota</taxon>
        <taxon>Agaricomycotina</taxon>
        <taxon>Agaricomycetes</taxon>
        <taxon>Agaricomycetidae</taxon>
        <taxon>Boletales</taxon>
        <taxon>Suillineae</taxon>
        <taxon>Suillaceae</taxon>
        <taxon>Suillus</taxon>
    </lineage>
</organism>